<accession>A0AAP9GTH2</accession>
<dbReference type="SMART" id="SM00702">
    <property type="entry name" value="P4Hc"/>
    <property type="match status" value="1"/>
</dbReference>
<dbReference type="GO" id="GO:0016706">
    <property type="term" value="F:2-oxoglutarate-dependent dioxygenase activity"/>
    <property type="evidence" value="ECO:0007669"/>
    <property type="project" value="UniProtKB-UniRule"/>
</dbReference>
<dbReference type="InterPro" id="IPR006620">
    <property type="entry name" value="Pro_4_hyd_alph"/>
</dbReference>
<dbReference type="NCBIfam" id="NF003974">
    <property type="entry name" value="PRK05467.1-3"/>
    <property type="match status" value="1"/>
</dbReference>
<keyword evidence="4 7" id="KW-0223">Dioxygenase</keyword>
<keyword evidence="2 7" id="KW-0479">Metal-binding</keyword>
<keyword evidence="5 7" id="KW-0560">Oxidoreductase</keyword>
<evidence type="ECO:0000256" key="2">
    <source>
        <dbReference type="ARBA" id="ARBA00022723"/>
    </source>
</evidence>
<dbReference type="GO" id="GO:0006879">
    <property type="term" value="P:intracellular iron ion homeostasis"/>
    <property type="evidence" value="ECO:0007669"/>
    <property type="project" value="TreeGrafter"/>
</dbReference>
<evidence type="ECO:0000313" key="10">
    <source>
        <dbReference type="Proteomes" id="UP000405075"/>
    </source>
</evidence>
<keyword evidence="3 7" id="KW-0847">Vitamin C</keyword>
<evidence type="ECO:0000313" key="9">
    <source>
        <dbReference type="EMBL" id="QGM26784.1"/>
    </source>
</evidence>
<evidence type="ECO:0000256" key="5">
    <source>
        <dbReference type="ARBA" id="ARBA00023002"/>
    </source>
</evidence>
<dbReference type="PANTHER" id="PTHR41536">
    <property type="entry name" value="PKHD-TYPE HYDROXYLASE YBIX"/>
    <property type="match status" value="1"/>
</dbReference>
<dbReference type="InterPro" id="IPR005123">
    <property type="entry name" value="Oxoglu/Fe-dep_dioxygenase_dom"/>
</dbReference>
<comment type="cofactor">
    <cofactor evidence="1 7">
        <name>L-ascorbate</name>
        <dbReference type="ChEBI" id="CHEBI:38290"/>
    </cofactor>
</comment>
<dbReference type="HAMAP" id="MF_00657">
    <property type="entry name" value="Hydroxyl_YbiX"/>
    <property type="match status" value="1"/>
</dbReference>
<evidence type="ECO:0000256" key="7">
    <source>
        <dbReference type="HAMAP-Rule" id="MF_00657"/>
    </source>
</evidence>
<dbReference type="GO" id="GO:0031418">
    <property type="term" value="F:L-ascorbic acid binding"/>
    <property type="evidence" value="ECO:0007669"/>
    <property type="project" value="UniProtKB-KW"/>
</dbReference>
<sequence>MMLHIPEVLSKVQVQQIRAELDTAAAWQNGQFSAGAQAQKIKQNLQFDLQHPSYVTLSQDILSALKQQALLQSFALPLHILQPMFNCYQNTGTYGNHVDNAVQYCAQVRRPIRTDVSMTLFLSEPEEYQGGELIIEDSYGSHVVKLNAGDAIVYPATSLHRVEPVTAGQRIAAFTWCQSMVKDDWQRSMLFNLDMTILQLRQQLGDTAEVLSLTAHYHNLIRQWSQL</sequence>
<dbReference type="InterPro" id="IPR044862">
    <property type="entry name" value="Pro_4_hyd_alph_FE2OG_OXY"/>
</dbReference>
<dbReference type="InterPro" id="IPR023550">
    <property type="entry name" value="PKHD_hydroxylase"/>
</dbReference>
<organism evidence="9 10">
    <name type="scientific">Acinetobacter towneri</name>
    <dbReference type="NCBI Taxonomy" id="202956"/>
    <lineage>
        <taxon>Bacteria</taxon>
        <taxon>Pseudomonadati</taxon>
        <taxon>Pseudomonadota</taxon>
        <taxon>Gammaproteobacteria</taxon>
        <taxon>Moraxellales</taxon>
        <taxon>Moraxellaceae</taxon>
        <taxon>Acinetobacter</taxon>
    </lineage>
</organism>
<dbReference type="RefSeq" id="WP_154320319.1">
    <property type="nucleotide sequence ID" value="NZ_CP046045.1"/>
</dbReference>
<dbReference type="GO" id="GO:0006974">
    <property type="term" value="P:DNA damage response"/>
    <property type="evidence" value="ECO:0007669"/>
    <property type="project" value="TreeGrafter"/>
</dbReference>
<reference evidence="10" key="1">
    <citation type="submission" date="2019-11" db="EMBL/GenBank/DDBJ databases">
        <title>Escherichia coli 1916D6.</title>
        <authorList>
            <person name="Yao H."/>
            <person name="Du X."/>
            <person name="Yu R."/>
            <person name="Li A."/>
        </authorList>
    </citation>
    <scope>NUCLEOTIDE SEQUENCE [LARGE SCALE GENOMIC DNA]</scope>
    <source>
        <strain evidence="10">19110F47</strain>
    </source>
</reference>
<dbReference type="AlphaFoldDB" id="A0AAP9GTH2"/>
<protein>
    <submittedName>
        <fullName evidence="9">Fe2+-dependent dioxygenase</fullName>
    </submittedName>
</protein>
<keyword evidence="6 7" id="KW-0408">Iron</keyword>
<dbReference type="NCBIfam" id="NF003975">
    <property type="entry name" value="PRK05467.1-4"/>
    <property type="match status" value="1"/>
</dbReference>
<dbReference type="Pfam" id="PF13640">
    <property type="entry name" value="2OG-FeII_Oxy_3"/>
    <property type="match status" value="1"/>
</dbReference>
<feature type="binding site" evidence="7">
    <location>
        <position position="99"/>
    </location>
    <ligand>
        <name>Fe cation</name>
        <dbReference type="ChEBI" id="CHEBI:24875"/>
    </ligand>
</feature>
<dbReference type="Proteomes" id="UP000405075">
    <property type="component" value="Chromosome"/>
</dbReference>
<feature type="binding site" evidence="7">
    <location>
        <position position="170"/>
    </location>
    <ligand>
        <name>2-oxoglutarate</name>
        <dbReference type="ChEBI" id="CHEBI:16810"/>
    </ligand>
</feature>
<evidence type="ECO:0000259" key="8">
    <source>
        <dbReference type="PROSITE" id="PS51471"/>
    </source>
</evidence>
<dbReference type="InterPro" id="IPR041097">
    <property type="entry name" value="PKHD_C"/>
</dbReference>
<feature type="binding site" evidence="7">
    <location>
        <position position="160"/>
    </location>
    <ligand>
        <name>Fe cation</name>
        <dbReference type="ChEBI" id="CHEBI:24875"/>
    </ligand>
</feature>
<evidence type="ECO:0000256" key="3">
    <source>
        <dbReference type="ARBA" id="ARBA00022896"/>
    </source>
</evidence>
<dbReference type="PROSITE" id="PS51471">
    <property type="entry name" value="FE2OG_OXY"/>
    <property type="match status" value="1"/>
</dbReference>
<dbReference type="Gene3D" id="4.10.860.20">
    <property type="entry name" value="Rabenosyn, Rab binding domain"/>
    <property type="match status" value="1"/>
</dbReference>
<feature type="domain" description="Fe2OG dioxygenase" evidence="8">
    <location>
        <begin position="79"/>
        <end position="179"/>
    </location>
</feature>
<dbReference type="EMBL" id="CP046045">
    <property type="protein sequence ID" value="QGM26784.1"/>
    <property type="molecule type" value="Genomic_DNA"/>
</dbReference>
<evidence type="ECO:0000256" key="1">
    <source>
        <dbReference type="ARBA" id="ARBA00001961"/>
    </source>
</evidence>
<dbReference type="GO" id="GO:0005506">
    <property type="term" value="F:iron ion binding"/>
    <property type="evidence" value="ECO:0007669"/>
    <property type="project" value="UniProtKB-UniRule"/>
</dbReference>
<dbReference type="PANTHER" id="PTHR41536:SF1">
    <property type="entry name" value="PKHD-TYPE HYDROXYLASE YBIX"/>
    <property type="match status" value="1"/>
</dbReference>
<dbReference type="Gene3D" id="2.60.120.620">
    <property type="entry name" value="q2cbj1_9rhob like domain"/>
    <property type="match status" value="1"/>
</dbReference>
<evidence type="ECO:0000256" key="4">
    <source>
        <dbReference type="ARBA" id="ARBA00022964"/>
    </source>
</evidence>
<dbReference type="Pfam" id="PF18331">
    <property type="entry name" value="PKHD_C"/>
    <property type="match status" value="1"/>
</dbReference>
<comment type="cofactor">
    <cofactor evidence="7">
        <name>Fe(2+)</name>
        <dbReference type="ChEBI" id="CHEBI:29033"/>
    </cofactor>
    <text evidence="7">Binds 1 Fe(2+) ion per subunit.</text>
</comment>
<gene>
    <name evidence="9" type="ORF">GJD93_03330</name>
</gene>
<proteinExistence type="inferred from homology"/>
<evidence type="ECO:0000256" key="6">
    <source>
        <dbReference type="ARBA" id="ARBA00023004"/>
    </source>
</evidence>
<name>A0AAP9GTH2_9GAMM</name>
<feature type="binding site" evidence="7">
    <location>
        <position position="97"/>
    </location>
    <ligand>
        <name>Fe cation</name>
        <dbReference type="ChEBI" id="CHEBI:24875"/>
    </ligand>
</feature>